<reference evidence="1 2" key="1">
    <citation type="submission" date="2020-01" db="EMBL/GenBank/DDBJ databases">
        <title>Draft genome sequence of Aspergillus udagawae IFM 46972.</title>
        <authorList>
            <person name="Takahashi H."/>
            <person name="Yaguchi T."/>
        </authorList>
    </citation>
    <scope>NUCLEOTIDE SEQUENCE [LARGE SCALE GENOMIC DNA]</scope>
    <source>
        <strain evidence="1 2">IFM 46972</strain>
    </source>
</reference>
<sequence>MDPWELYRVLQRFLQCGLPNATHAPADADILIDALELNVRTRTGIPENLLGPPNITIEDRKFGIPRTKRRGSPEIGRLLTLIRETRVDCKMHPDYPISVFHELLRSLLFHRDGRMIYKRMGVVRLLLDGERRKGA</sequence>
<evidence type="ECO:0000313" key="1">
    <source>
        <dbReference type="EMBL" id="GFF24253.1"/>
    </source>
</evidence>
<dbReference type="AlphaFoldDB" id="A0A8H3N4C8"/>
<gene>
    <name evidence="1" type="ORF">IFM46972_00983</name>
</gene>
<proteinExistence type="predicted"/>
<dbReference type="EMBL" id="BLKC01000004">
    <property type="protein sequence ID" value="GFF24253.1"/>
    <property type="molecule type" value="Genomic_DNA"/>
</dbReference>
<comment type="caution">
    <text evidence="1">The sequence shown here is derived from an EMBL/GenBank/DDBJ whole genome shotgun (WGS) entry which is preliminary data.</text>
</comment>
<dbReference type="Proteomes" id="UP000465221">
    <property type="component" value="Unassembled WGS sequence"/>
</dbReference>
<accession>A0A8H3N4C8</accession>
<name>A0A8H3N4C8_9EURO</name>
<organism evidence="1 2">
    <name type="scientific">Aspergillus udagawae</name>
    <dbReference type="NCBI Taxonomy" id="91492"/>
    <lineage>
        <taxon>Eukaryota</taxon>
        <taxon>Fungi</taxon>
        <taxon>Dikarya</taxon>
        <taxon>Ascomycota</taxon>
        <taxon>Pezizomycotina</taxon>
        <taxon>Eurotiomycetes</taxon>
        <taxon>Eurotiomycetidae</taxon>
        <taxon>Eurotiales</taxon>
        <taxon>Aspergillaceae</taxon>
        <taxon>Aspergillus</taxon>
        <taxon>Aspergillus subgen. Fumigati</taxon>
    </lineage>
</organism>
<evidence type="ECO:0000313" key="2">
    <source>
        <dbReference type="Proteomes" id="UP000465221"/>
    </source>
</evidence>
<protein>
    <submittedName>
        <fullName evidence="1">Uncharacterized protein</fullName>
    </submittedName>
</protein>